<keyword evidence="2" id="KW-0547">Nucleotide-binding</keyword>
<dbReference type="InterPro" id="IPR011545">
    <property type="entry name" value="DEAD/DEAH_box_helicase_dom"/>
</dbReference>
<dbReference type="Proteomes" id="UP000006514">
    <property type="component" value="Unassembled WGS sequence"/>
</dbReference>
<evidence type="ECO:0000259" key="7">
    <source>
        <dbReference type="PROSITE" id="PS51192"/>
    </source>
</evidence>
<feature type="compositionally biased region" description="Low complexity" evidence="6">
    <location>
        <begin position="23"/>
        <end position="35"/>
    </location>
</feature>
<proteinExistence type="inferred from homology"/>
<dbReference type="AlphaFoldDB" id="J0L8E1"/>
<dbReference type="SUPFAM" id="SSF52540">
    <property type="entry name" value="P-loop containing nucleoside triphosphate hydrolases"/>
    <property type="match status" value="1"/>
</dbReference>
<dbReference type="Gene3D" id="3.40.50.300">
    <property type="entry name" value="P-loop containing nucleotide triphosphate hydrolases"/>
    <property type="match status" value="2"/>
</dbReference>
<dbReference type="InterPro" id="IPR014001">
    <property type="entry name" value="Helicase_ATP-bd"/>
</dbReference>
<evidence type="ECO:0000313" key="9">
    <source>
        <dbReference type="Proteomes" id="UP000006514"/>
    </source>
</evidence>
<dbReference type="GO" id="GO:0005737">
    <property type="term" value="C:cytoplasm"/>
    <property type="evidence" value="ECO:0007669"/>
    <property type="project" value="TreeGrafter"/>
</dbReference>
<sequence>MTQPRNTRDNPPSNDPEPGTGHAAPAAATRAPAATDSPEASALVAQPSPDDIKATRTRFQQMTGLVLCAWQAFVTLLCNRAAKNIFLLAPCGAGKTLAFVSTLLFNPRDIIIIVSPLLTLGKQHVQNLLNMGISAVELTAKTISDDLIRRISACRYRAIVAPPEIVNSDRRVRQLLRVPKFSRNFKRLVLDEIHCLIEWSGFRPEYKNFDLFLSMMPLHARILCASATVTDAQRLSIMNTLGMTPTNTELIRLSMDCPNLFLMTLEMPSSASNYEPLRMLLPPDPQHLPPDCEPPPKFMVFMNSKIECVLACLDMMSQLPPEHRDKVCWFFSDMSDEFKAQKLDDLKAGRIWGIFCTDSAGLGIDVSDVLIVI</sequence>
<dbReference type="InterPro" id="IPR027417">
    <property type="entry name" value="P-loop_NTPase"/>
</dbReference>
<keyword evidence="9" id="KW-1185">Reference proteome</keyword>
<dbReference type="GO" id="GO:0016787">
    <property type="term" value="F:hydrolase activity"/>
    <property type="evidence" value="ECO:0007669"/>
    <property type="project" value="UniProtKB-KW"/>
</dbReference>
<organism evidence="8 9">
    <name type="scientific">Auricularia subglabra (strain TFB-10046 / SS5)</name>
    <name type="common">White-rot fungus</name>
    <name type="synonym">Auricularia delicata (strain TFB10046)</name>
    <dbReference type="NCBI Taxonomy" id="717982"/>
    <lineage>
        <taxon>Eukaryota</taxon>
        <taxon>Fungi</taxon>
        <taxon>Dikarya</taxon>
        <taxon>Basidiomycota</taxon>
        <taxon>Agaricomycotina</taxon>
        <taxon>Agaricomycetes</taxon>
        <taxon>Auriculariales</taxon>
        <taxon>Auriculariaceae</taxon>
        <taxon>Auricularia</taxon>
    </lineage>
</organism>
<keyword evidence="8" id="KW-0378">Hydrolase</keyword>
<dbReference type="OrthoDB" id="10261556at2759"/>
<dbReference type="InParanoid" id="J0L8E1"/>
<feature type="compositionally biased region" description="Polar residues" evidence="6">
    <location>
        <begin position="1"/>
        <end position="12"/>
    </location>
</feature>
<dbReference type="GO" id="GO:0005524">
    <property type="term" value="F:ATP binding"/>
    <property type="evidence" value="ECO:0007669"/>
    <property type="project" value="UniProtKB-KW"/>
</dbReference>
<evidence type="ECO:0000256" key="5">
    <source>
        <dbReference type="ARBA" id="ARBA00034808"/>
    </source>
</evidence>
<comment type="catalytic activity">
    <reaction evidence="4">
        <text>Couples ATP hydrolysis with the unwinding of duplex DNA by translocating in the 3'-5' direction.</text>
        <dbReference type="EC" id="5.6.2.4"/>
    </reaction>
</comment>
<keyword evidence="3" id="KW-0067">ATP-binding</keyword>
<dbReference type="OMA" id="IRRISAC"/>
<comment type="similarity">
    <text evidence="1">Belongs to the helicase family. RecQ subfamily.</text>
</comment>
<dbReference type="Pfam" id="PF00271">
    <property type="entry name" value="Helicase_C"/>
    <property type="match status" value="1"/>
</dbReference>
<dbReference type="GO" id="GO:0043138">
    <property type="term" value="F:3'-5' DNA helicase activity"/>
    <property type="evidence" value="ECO:0007669"/>
    <property type="project" value="UniProtKB-EC"/>
</dbReference>
<dbReference type="GO" id="GO:0003676">
    <property type="term" value="F:nucleic acid binding"/>
    <property type="evidence" value="ECO:0007669"/>
    <property type="project" value="InterPro"/>
</dbReference>
<evidence type="ECO:0000256" key="4">
    <source>
        <dbReference type="ARBA" id="ARBA00034617"/>
    </source>
</evidence>
<dbReference type="Pfam" id="PF00270">
    <property type="entry name" value="DEAD"/>
    <property type="match status" value="1"/>
</dbReference>
<name>J0L8E1_AURST</name>
<accession>J0L8E1</accession>
<evidence type="ECO:0000256" key="2">
    <source>
        <dbReference type="ARBA" id="ARBA00022741"/>
    </source>
</evidence>
<dbReference type="EMBL" id="JH688813">
    <property type="protein sequence ID" value="EJD32601.1"/>
    <property type="molecule type" value="Genomic_DNA"/>
</dbReference>
<protein>
    <recommendedName>
        <fullName evidence="5">DNA 3'-5' helicase</fullName>
        <ecNumber evidence="5">5.6.2.4</ecNumber>
    </recommendedName>
</protein>
<dbReference type="eggNOG" id="KOG0351">
    <property type="taxonomic scope" value="Eukaryota"/>
</dbReference>
<dbReference type="GO" id="GO:0005694">
    <property type="term" value="C:chromosome"/>
    <property type="evidence" value="ECO:0007669"/>
    <property type="project" value="TreeGrafter"/>
</dbReference>
<feature type="region of interest" description="Disordered" evidence="6">
    <location>
        <begin position="1"/>
        <end position="48"/>
    </location>
</feature>
<evidence type="ECO:0000256" key="1">
    <source>
        <dbReference type="ARBA" id="ARBA00005446"/>
    </source>
</evidence>
<feature type="non-terminal residue" evidence="8">
    <location>
        <position position="373"/>
    </location>
</feature>
<dbReference type="InterPro" id="IPR001650">
    <property type="entry name" value="Helicase_C-like"/>
</dbReference>
<dbReference type="EC" id="5.6.2.4" evidence="5"/>
<evidence type="ECO:0000256" key="6">
    <source>
        <dbReference type="SAM" id="MobiDB-lite"/>
    </source>
</evidence>
<dbReference type="PANTHER" id="PTHR13710">
    <property type="entry name" value="DNA HELICASE RECQ FAMILY MEMBER"/>
    <property type="match status" value="1"/>
</dbReference>
<reference evidence="9" key="1">
    <citation type="journal article" date="2012" name="Science">
        <title>The Paleozoic origin of enzymatic lignin decomposition reconstructed from 31 fungal genomes.</title>
        <authorList>
            <person name="Floudas D."/>
            <person name="Binder M."/>
            <person name="Riley R."/>
            <person name="Barry K."/>
            <person name="Blanchette R.A."/>
            <person name="Henrissat B."/>
            <person name="Martinez A.T."/>
            <person name="Otillar R."/>
            <person name="Spatafora J.W."/>
            <person name="Yadav J.S."/>
            <person name="Aerts A."/>
            <person name="Benoit I."/>
            <person name="Boyd A."/>
            <person name="Carlson A."/>
            <person name="Copeland A."/>
            <person name="Coutinho P.M."/>
            <person name="de Vries R.P."/>
            <person name="Ferreira P."/>
            <person name="Findley K."/>
            <person name="Foster B."/>
            <person name="Gaskell J."/>
            <person name="Glotzer D."/>
            <person name="Gorecki P."/>
            <person name="Heitman J."/>
            <person name="Hesse C."/>
            <person name="Hori C."/>
            <person name="Igarashi K."/>
            <person name="Jurgens J.A."/>
            <person name="Kallen N."/>
            <person name="Kersten P."/>
            <person name="Kohler A."/>
            <person name="Kuees U."/>
            <person name="Kumar T.K.A."/>
            <person name="Kuo A."/>
            <person name="LaButti K."/>
            <person name="Larrondo L.F."/>
            <person name="Lindquist E."/>
            <person name="Ling A."/>
            <person name="Lombard V."/>
            <person name="Lucas S."/>
            <person name="Lundell T."/>
            <person name="Martin R."/>
            <person name="McLaughlin D.J."/>
            <person name="Morgenstern I."/>
            <person name="Morin E."/>
            <person name="Murat C."/>
            <person name="Nagy L.G."/>
            <person name="Nolan M."/>
            <person name="Ohm R.A."/>
            <person name="Patyshakuliyeva A."/>
            <person name="Rokas A."/>
            <person name="Ruiz-Duenas F.J."/>
            <person name="Sabat G."/>
            <person name="Salamov A."/>
            <person name="Samejima M."/>
            <person name="Schmutz J."/>
            <person name="Slot J.C."/>
            <person name="St John F."/>
            <person name="Stenlid J."/>
            <person name="Sun H."/>
            <person name="Sun S."/>
            <person name="Syed K."/>
            <person name="Tsang A."/>
            <person name="Wiebenga A."/>
            <person name="Young D."/>
            <person name="Pisabarro A."/>
            <person name="Eastwood D.C."/>
            <person name="Martin F."/>
            <person name="Cullen D."/>
            <person name="Grigoriev I.V."/>
            <person name="Hibbett D.S."/>
        </authorList>
    </citation>
    <scope>NUCLEOTIDE SEQUENCE [LARGE SCALE GENOMIC DNA]</scope>
    <source>
        <strain evidence="9">TFB10046</strain>
    </source>
</reference>
<dbReference type="PANTHER" id="PTHR13710:SF154">
    <property type="entry name" value="RECQ HELICASE, PUTATIVE (AFU_ORTHOLOGUE AFUA_6G14720)-RELATED"/>
    <property type="match status" value="1"/>
</dbReference>
<evidence type="ECO:0000256" key="3">
    <source>
        <dbReference type="ARBA" id="ARBA00022840"/>
    </source>
</evidence>
<dbReference type="SMART" id="SM00487">
    <property type="entry name" value="DEXDc"/>
    <property type="match status" value="1"/>
</dbReference>
<dbReference type="KEGG" id="adl:AURDEDRAFT_178306"/>
<evidence type="ECO:0000313" key="8">
    <source>
        <dbReference type="EMBL" id="EJD32601.1"/>
    </source>
</evidence>
<dbReference type="GO" id="GO:0000724">
    <property type="term" value="P:double-strand break repair via homologous recombination"/>
    <property type="evidence" value="ECO:0007669"/>
    <property type="project" value="TreeGrafter"/>
</dbReference>
<gene>
    <name evidence="8" type="ORF">AURDEDRAFT_178306</name>
</gene>
<dbReference type="PROSITE" id="PS51192">
    <property type="entry name" value="HELICASE_ATP_BIND_1"/>
    <property type="match status" value="1"/>
</dbReference>
<dbReference type="GO" id="GO:0009378">
    <property type="term" value="F:four-way junction helicase activity"/>
    <property type="evidence" value="ECO:0007669"/>
    <property type="project" value="TreeGrafter"/>
</dbReference>
<feature type="domain" description="Helicase ATP-binding" evidence="7">
    <location>
        <begin position="76"/>
        <end position="247"/>
    </location>
</feature>